<proteinExistence type="predicted"/>
<organism evidence="3 4">
    <name type="scientific">Actinoplanes couchii</name>
    <dbReference type="NCBI Taxonomy" id="403638"/>
    <lineage>
        <taxon>Bacteria</taxon>
        <taxon>Bacillati</taxon>
        <taxon>Actinomycetota</taxon>
        <taxon>Actinomycetes</taxon>
        <taxon>Micromonosporales</taxon>
        <taxon>Micromonosporaceae</taxon>
        <taxon>Actinoplanes</taxon>
    </lineage>
</organism>
<dbReference type="EMBL" id="BOMG01000077">
    <property type="protein sequence ID" value="GID57885.1"/>
    <property type="molecule type" value="Genomic_DNA"/>
</dbReference>
<feature type="compositionally biased region" description="Low complexity" evidence="1">
    <location>
        <begin position="148"/>
        <end position="168"/>
    </location>
</feature>
<keyword evidence="2" id="KW-1133">Transmembrane helix</keyword>
<gene>
    <name evidence="3" type="ORF">Aco03nite_062890</name>
</gene>
<dbReference type="Pfam" id="PF16127">
    <property type="entry name" value="DUF4839"/>
    <property type="match status" value="1"/>
</dbReference>
<sequence>MGRNGRSGTGVTRVMPCGRVGSYAARGSGREQYFQGARDRMADEIEYEFKTVRTVRGAEGLTISKMRNDGWELTGQNQGMLRSSLDFRRPKKRESWLMAGAGVAVLAVIAAVGGLIAVFSDDGDRTEAVQQPDRTVATASAPQKTPSAPATQAVTATGGTNATGSAKAPGGTTVTGSAKATKVITPKNNPEFAALMKEPDYCDTANSTFASGHQGQTVAFNGSIADLAPYRDYETRFDLLLRPGDKGSEATVGPAFKYENVSIRDLNLTGKKIPARVREGDTFRFTAEIREFNTVQCLFYLDPVSTQVR</sequence>
<feature type="transmembrane region" description="Helical" evidence="2">
    <location>
        <begin position="96"/>
        <end position="119"/>
    </location>
</feature>
<keyword evidence="2" id="KW-0472">Membrane</keyword>
<accession>A0ABQ3XHK0</accession>
<evidence type="ECO:0008006" key="5">
    <source>
        <dbReference type="Google" id="ProtNLM"/>
    </source>
</evidence>
<evidence type="ECO:0000256" key="2">
    <source>
        <dbReference type="SAM" id="Phobius"/>
    </source>
</evidence>
<name>A0ABQ3XHK0_9ACTN</name>
<keyword evidence="2" id="KW-0812">Transmembrane</keyword>
<evidence type="ECO:0000313" key="3">
    <source>
        <dbReference type="EMBL" id="GID57885.1"/>
    </source>
</evidence>
<feature type="region of interest" description="Disordered" evidence="1">
    <location>
        <begin position="134"/>
        <end position="174"/>
    </location>
</feature>
<protein>
    <recommendedName>
        <fullName evidence="5">DUF4839 domain-containing protein</fullName>
    </recommendedName>
</protein>
<dbReference type="Proteomes" id="UP000612282">
    <property type="component" value="Unassembled WGS sequence"/>
</dbReference>
<evidence type="ECO:0000313" key="4">
    <source>
        <dbReference type="Proteomes" id="UP000612282"/>
    </source>
</evidence>
<comment type="caution">
    <text evidence="3">The sequence shown here is derived from an EMBL/GenBank/DDBJ whole genome shotgun (WGS) entry which is preliminary data.</text>
</comment>
<feature type="compositionally biased region" description="Polar residues" evidence="1">
    <location>
        <begin position="134"/>
        <end position="146"/>
    </location>
</feature>
<reference evidence="3 4" key="1">
    <citation type="submission" date="2021-01" db="EMBL/GenBank/DDBJ databases">
        <title>Whole genome shotgun sequence of Actinoplanes couchii NBRC 106145.</title>
        <authorList>
            <person name="Komaki H."/>
            <person name="Tamura T."/>
        </authorList>
    </citation>
    <scope>NUCLEOTIDE SEQUENCE [LARGE SCALE GENOMIC DNA]</scope>
    <source>
        <strain evidence="3 4">NBRC 106145</strain>
    </source>
</reference>
<dbReference type="InterPro" id="IPR032290">
    <property type="entry name" value="DUF4839"/>
</dbReference>
<evidence type="ECO:0000256" key="1">
    <source>
        <dbReference type="SAM" id="MobiDB-lite"/>
    </source>
</evidence>
<keyword evidence="4" id="KW-1185">Reference proteome</keyword>